<name>A0A1F8GRH1_9BACT</name>
<evidence type="ECO:0000313" key="1">
    <source>
        <dbReference type="EMBL" id="OGN27590.1"/>
    </source>
</evidence>
<dbReference type="AlphaFoldDB" id="A0A1F8GRH1"/>
<organism evidence="1 2">
    <name type="scientific">Candidatus Yanofskybacteria bacterium RIFCSPLOWO2_01_FULL_49_17</name>
    <dbReference type="NCBI Taxonomy" id="1802700"/>
    <lineage>
        <taxon>Bacteria</taxon>
        <taxon>Candidatus Yanofskyibacteriota</taxon>
    </lineage>
</organism>
<sequence length="109" mass="11925">MANAGIKERSFGRLLGIVALFMLAFSAARQEFCFLAVVISAIAGGTGAIWVSHRCQACGAFRTKVVQECVPATIYAPTSWSRRVHCFACDSDNPLPTRWDRDGFQTPLL</sequence>
<dbReference type="EMBL" id="MGKO01000008">
    <property type="protein sequence ID" value="OGN27590.1"/>
    <property type="molecule type" value="Genomic_DNA"/>
</dbReference>
<proteinExistence type="predicted"/>
<evidence type="ECO:0000313" key="2">
    <source>
        <dbReference type="Proteomes" id="UP000178444"/>
    </source>
</evidence>
<protein>
    <submittedName>
        <fullName evidence="1">Uncharacterized protein</fullName>
    </submittedName>
</protein>
<comment type="caution">
    <text evidence="1">The sequence shown here is derived from an EMBL/GenBank/DDBJ whole genome shotgun (WGS) entry which is preliminary data.</text>
</comment>
<dbReference type="Proteomes" id="UP000178444">
    <property type="component" value="Unassembled WGS sequence"/>
</dbReference>
<reference evidence="1 2" key="1">
    <citation type="journal article" date="2016" name="Nat. Commun.">
        <title>Thousands of microbial genomes shed light on interconnected biogeochemical processes in an aquifer system.</title>
        <authorList>
            <person name="Anantharaman K."/>
            <person name="Brown C.T."/>
            <person name="Hug L.A."/>
            <person name="Sharon I."/>
            <person name="Castelle C.J."/>
            <person name="Probst A.J."/>
            <person name="Thomas B.C."/>
            <person name="Singh A."/>
            <person name="Wilkins M.J."/>
            <person name="Karaoz U."/>
            <person name="Brodie E.L."/>
            <person name="Williams K.H."/>
            <person name="Hubbard S.S."/>
            <person name="Banfield J.F."/>
        </authorList>
    </citation>
    <scope>NUCLEOTIDE SEQUENCE [LARGE SCALE GENOMIC DNA]</scope>
</reference>
<gene>
    <name evidence="1" type="ORF">A2941_01165</name>
</gene>
<accession>A0A1F8GRH1</accession>